<evidence type="ECO:0000256" key="2">
    <source>
        <dbReference type="ARBA" id="ARBA00022741"/>
    </source>
</evidence>
<gene>
    <name evidence="6" type="ORF">DEO23_00435</name>
</gene>
<dbReference type="PANTHER" id="PTHR42939">
    <property type="entry name" value="ABC TRANSPORTER ATP-BINDING PROTEIN ALBC-RELATED"/>
    <property type="match status" value="1"/>
</dbReference>
<keyword evidence="7" id="KW-1185">Reference proteome</keyword>
<keyword evidence="3 6" id="KW-0067">ATP-binding</keyword>
<organism evidence="6 7">
    <name type="scientific">Brachybacterium endophyticum</name>
    <dbReference type="NCBI Taxonomy" id="2182385"/>
    <lineage>
        <taxon>Bacteria</taxon>
        <taxon>Bacillati</taxon>
        <taxon>Actinomycetota</taxon>
        <taxon>Actinomycetes</taxon>
        <taxon>Micrococcales</taxon>
        <taxon>Dermabacteraceae</taxon>
        <taxon>Brachybacterium</taxon>
    </lineage>
</organism>
<comment type="caution">
    <text evidence="6">The sequence shown here is derived from an EMBL/GenBank/DDBJ whole genome shotgun (WGS) entry which is preliminary data.</text>
</comment>
<keyword evidence="2" id="KW-0547">Nucleotide-binding</keyword>
<feature type="region of interest" description="Disordered" evidence="4">
    <location>
        <begin position="242"/>
        <end position="278"/>
    </location>
</feature>
<accession>A0A2U2RMS3</accession>
<protein>
    <submittedName>
        <fullName evidence="6">ABC transporter ATP-binding protein</fullName>
    </submittedName>
</protein>
<name>A0A2U2RMS3_9MICO</name>
<feature type="domain" description="ABC transporter" evidence="5">
    <location>
        <begin position="4"/>
        <end position="229"/>
    </location>
</feature>
<dbReference type="InterPro" id="IPR017871">
    <property type="entry name" value="ABC_transporter-like_CS"/>
</dbReference>
<reference evidence="6 7" key="1">
    <citation type="submission" date="2018-05" db="EMBL/GenBank/DDBJ databases">
        <title>Brachybacterium sp. M1HQ-2T, whole genome shotgun sequence.</title>
        <authorList>
            <person name="Tuo L."/>
        </authorList>
    </citation>
    <scope>NUCLEOTIDE SEQUENCE [LARGE SCALE GENOMIC DNA]</scope>
    <source>
        <strain evidence="6 7">M1HQ-2</strain>
    </source>
</reference>
<dbReference type="InterPro" id="IPR051782">
    <property type="entry name" value="ABC_Transporter_VariousFunc"/>
</dbReference>
<keyword evidence="1" id="KW-0813">Transport</keyword>
<dbReference type="PANTHER" id="PTHR42939:SF1">
    <property type="entry name" value="ABC TRANSPORTER ATP-BINDING PROTEIN ALBC-RELATED"/>
    <property type="match status" value="1"/>
</dbReference>
<feature type="compositionally biased region" description="Gly residues" evidence="4">
    <location>
        <begin position="252"/>
        <end position="266"/>
    </location>
</feature>
<evidence type="ECO:0000313" key="7">
    <source>
        <dbReference type="Proteomes" id="UP000245590"/>
    </source>
</evidence>
<dbReference type="GO" id="GO:0005524">
    <property type="term" value="F:ATP binding"/>
    <property type="evidence" value="ECO:0007669"/>
    <property type="project" value="UniProtKB-KW"/>
</dbReference>
<dbReference type="Pfam" id="PF00005">
    <property type="entry name" value="ABC_tran"/>
    <property type="match status" value="1"/>
</dbReference>
<dbReference type="PROSITE" id="PS00211">
    <property type="entry name" value="ABC_TRANSPORTER_1"/>
    <property type="match status" value="1"/>
</dbReference>
<dbReference type="RefSeq" id="WP_109274052.1">
    <property type="nucleotide sequence ID" value="NZ_QFKX01000001.1"/>
</dbReference>
<dbReference type="EMBL" id="QFKX01000001">
    <property type="protein sequence ID" value="PWH07168.1"/>
    <property type="molecule type" value="Genomic_DNA"/>
</dbReference>
<dbReference type="CDD" id="cd03230">
    <property type="entry name" value="ABC_DR_subfamily_A"/>
    <property type="match status" value="1"/>
</dbReference>
<dbReference type="SMART" id="SM00382">
    <property type="entry name" value="AAA"/>
    <property type="match status" value="1"/>
</dbReference>
<dbReference type="AlphaFoldDB" id="A0A2U2RMS3"/>
<dbReference type="InterPro" id="IPR003593">
    <property type="entry name" value="AAA+_ATPase"/>
</dbReference>
<evidence type="ECO:0000259" key="5">
    <source>
        <dbReference type="PROSITE" id="PS50893"/>
    </source>
</evidence>
<evidence type="ECO:0000256" key="3">
    <source>
        <dbReference type="ARBA" id="ARBA00022840"/>
    </source>
</evidence>
<dbReference type="InterPro" id="IPR027417">
    <property type="entry name" value="P-loop_NTPase"/>
</dbReference>
<proteinExistence type="predicted"/>
<sequence length="335" mass="35643">MSVIDIRELTKSFGHTRALDGLDLQVGEGEVRGFLGPNGAGKSTTIRVLLGLLRADGGSARLFGGDPWSDPVALHRRLAYVPGDVALWPNLTGGECIDYLSRLRGRTDPARRAALLERFELDPRKKARTYSKGNRQKVALVAALASDAELYVLDEPTSGLDPLMEAVFTQEVRALRDQGRSVLLSSHILSEVEKLCDTVTIIRAGRAVESGTLTQLRHLTRTRVSAVVRGDVRPILAIPGTHERTSERPVGADGGDGAVGGAGAGAAGPDRAAGPVGTGTTRLTLEVEPSALDEVLRALAREGVETMTASPPSLEDLFLGHYGDQHAPQASRERA</sequence>
<dbReference type="SUPFAM" id="SSF52540">
    <property type="entry name" value="P-loop containing nucleoside triphosphate hydrolases"/>
    <property type="match status" value="1"/>
</dbReference>
<evidence type="ECO:0000256" key="4">
    <source>
        <dbReference type="SAM" id="MobiDB-lite"/>
    </source>
</evidence>
<feature type="region of interest" description="Disordered" evidence="4">
    <location>
        <begin position="307"/>
        <end position="335"/>
    </location>
</feature>
<evidence type="ECO:0000256" key="1">
    <source>
        <dbReference type="ARBA" id="ARBA00022448"/>
    </source>
</evidence>
<dbReference type="InterPro" id="IPR003439">
    <property type="entry name" value="ABC_transporter-like_ATP-bd"/>
</dbReference>
<evidence type="ECO:0000313" key="6">
    <source>
        <dbReference type="EMBL" id="PWH07168.1"/>
    </source>
</evidence>
<dbReference type="PROSITE" id="PS50893">
    <property type="entry name" value="ABC_TRANSPORTER_2"/>
    <property type="match status" value="1"/>
</dbReference>
<dbReference type="GO" id="GO:0016887">
    <property type="term" value="F:ATP hydrolysis activity"/>
    <property type="evidence" value="ECO:0007669"/>
    <property type="project" value="InterPro"/>
</dbReference>
<dbReference type="Proteomes" id="UP000245590">
    <property type="component" value="Unassembled WGS sequence"/>
</dbReference>
<dbReference type="Gene3D" id="3.40.50.300">
    <property type="entry name" value="P-loop containing nucleotide triphosphate hydrolases"/>
    <property type="match status" value="1"/>
</dbReference>
<dbReference type="OrthoDB" id="9804819at2"/>